<keyword evidence="1" id="KW-1133">Transmembrane helix</keyword>
<dbReference type="Pfam" id="PF10882">
    <property type="entry name" value="bPH_5"/>
    <property type="match status" value="1"/>
</dbReference>
<keyword evidence="1" id="KW-0472">Membrane</keyword>
<dbReference type="AlphaFoldDB" id="A0A2T7BC63"/>
<dbReference type="OrthoDB" id="665374at2"/>
<proteinExistence type="predicted"/>
<protein>
    <recommendedName>
        <fullName evidence="2">Bacterial Pleckstrin homology domain-containing protein</fullName>
    </recommendedName>
</protein>
<feature type="transmembrane region" description="Helical" evidence="1">
    <location>
        <begin position="12"/>
        <end position="31"/>
    </location>
</feature>
<dbReference type="EMBL" id="QCYK01000003">
    <property type="protein sequence ID" value="PUZ22665.1"/>
    <property type="molecule type" value="Genomic_DNA"/>
</dbReference>
<accession>A0A2T7BC63</accession>
<keyword evidence="1" id="KW-0812">Transmembrane</keyword>
<dbReference type="InterPro" id="IPR027783">
    <property type="entry name" value="Bacterial_PH-related"/>
</dbReference>
<dbReference type="RefSeq" id="WP_108688411.1">
    <property type="nucleotide sequence ID" value="NZ_QCYK01000003.1"/>
</dbReference>
<name>A0A2T7BC63_9BACT</name>
<organism evidence="3 4">
    <name type="scientific">Chitinophaga parva</name>
    <dbReference type="NCBI Taxonomy" id="2169414"/>
    <lineage>
        <taxon>Bacteria</taxon>
        <taxon>Pseudomonadati</taxon>
        <taxon>Bacteroidota</taxon>
        <taxon>Chitinophagia</taxon>
        <taxon>Chitinophagales</taxon>
        <taxon>Chitinophagaceae</taxon>
        <taxon>Chitinophaga</taxon>
    </lineage>
</organism>
<keyword evidence="4" id="KW-1185">Reference proteome</keyword>
<sequence>MLYKASFDTVVKILTNVIILFALGLLGLQTFTQWAHTGGWIAVLILLVAITLSWGLHPQYYYVSDRSIIVQRPFGKLRIPLENVIHVRPLMGDELGFNRRRLGAGGLFGYLGYYHSSRIGNYQMWATHRDRLVVIETQKGKYVISPDLPIHFTNDVNSRRYRR</sequence>
<evidence type="ECO:0000256" key="1">
    <source>
        <dbReference type="SAM" id="Phobius"/>
    </source>
</evidence>
<reference evidence="3 4" key="1">
    <citation type="submission" date="2018-04" db="EMBL/GenBank/DDBJ databases">
        <title>Chitinophaga fuyangensis sp. nov., isolated from soil in a chemical factory.</title>
        <authorList>
            <person name="Chen K."/>
        </authorList>
    </citation>
    <scope>NUCLEOTIDE SEQUENCE [LARGE SCALE GENOMIC DNA]</scope>
    <source>
        <strain evidence="3 4">LY-1</strain>
    </source>
</reference>
<feature type="domain" description="Bacterial Pleckstrin homology" evidence="2">
    <location>
        <begin position="61"/>
        <end position="159"/>
    </location>
</feature>
<comment type="caution">
    <text evidence="3">The sequence shown here is derived from an EMBL/GenBank/DDBJ whole genome shotgun (WGS) entry which is preliminary data.</text>
</comment>
<evidence type="ECO:0000313" key="3">
    <source>
        <dbReference type="EMBL" id="PUZ22665.1"/>
    </source>
</evidence>
<evidence type="ECO:0000259" key="2">
    <source>
        <dbReference type="Pfam" id="PF10882"/>
    </source>
</evidence>
<dbReference type="Proteomes" id="UP000244450">
    <property type="component" value="Unassembled WGS sequence"/>
</dbReference>
<evidence type="ECO:0000313" key="4">
    <source>
        <dbReference type="Proteomes" id="UP000244450"/>
    </source>
</evidence>
<gene>
    <name evidence="3" type="ORF">DCC81_19725</name>
</gene>
<feature type="transmembrane region" description="Helical" evidence="1">
    <location>
        <begin position="37"/>
        <end position="56"/>
    </location>
</feature>